<name>B0CNE3_LACBS</name>
<dbReference type="Gene3D" id="1.10.510.10">
    <property type="entry name" value="Transferase(Phosphotransferase) domain 1"/>
    <property type="match status" value="1"/>
</dbReference>
<dbReference type="InParanoid" id="B0CNE3"/>
<evidence type="ECO:0000256" key="2">
    <source>
        <dbReference type="SAM" id="MobiDB-lite"/>
    </source>
</evidence>
<dbReference type="EMBL" id="DS547091">
    <property type="protein sequence ID" value="EDR15291.1"/>
    <property type="molecule type" value="Genomic_DNA"/>
</dbReference>
<evidence type="ECO:0000259" key="3">
    <source>
        <dbReference type="PROSITE" id="PS50011"/>
    </source>
</evidence>
<evidence type="ECO:0000313" key="4">
    <source>
        <dbReference type="EMBL" id="EDR15291.1"/>
    </source>
</evidence>
<organism evidence="5">
    <name type="scientific">Laccaria bicolor (strain S238N-H82 / ATCC MYA-4686)</name>
    <name type="common">Bicoloured deceiver</name>
    <name type="synonym">Laccaria laccata var. bicolor</name>
    <dbReference type="NCBI Taxonomy" id="486041"/>
    <lineage>
        <taxon>Eukaryota</taxon>
        <taxon>Fungi</taxon>
        <taxon>Dikarya</taxon>
        <taxon>Basidiomycota</taxon>
        <taxon>Agaricomycotina</taxon>
        <taxon>Agaricomycetes</taxon>
        <taxon>Agaricomycetidae</taxon>
        <taxon>Agaricales</taxon>
        <taxon>Agaricineae</taxon>
        <taxon>Hydnangiaceae</taxon>
        <taxon>Laccaria</taxon>
    </lineage>
</organism>
<dbReference type="InterPro" id="IPR017441">
    <property type="entry name" value="Protein_kinase_ATP_BS"/>
</dbReference>
<evidence type="ECO:0000256" key="1">
    <source>
        <dbReference type="PROSITE-ProRule" id="PRU10141"/>
    </source>
</evidence>
<keyword evidence="5" id="KW-1185">Reference proteome</keyword>
<dbReference type="PANTHER" id="PTHR37171:SF1">
    <property type="entry name" value="SERINE_THREONINE-PROTEIN KINASE YRZF-RELATED"/>
    <property type="match status" value="1"/>
</dbReference>
<keyword evidence="1" id="KW-0547">Nucleotide-binding</keyword>
<feature type="compositionally biased region" description="Polar residues" evidence="2">
    <location>
        <begin position="278"/>
        <end position="302"/>
    </location>
</feature>
<dbReference type="HOGENOM" id="CLU_004236_0_0_1"/>
<feature type="domain" description="Protein kinase" evidence="3">
    <location>
        <begin position="517"/>
        <end position="689"/>
    </location>
</feature>
<dbReference type="PROSITE" id="PS00107">
    <property type="entry name" value="PROTEIN_KINASE_ATP"/>
    <property type="match status" value="1"/>
</dbReference>
<dbReference type="PROSITE" id="PS50011">
    <property type="entry name" value="PROTEIN_KINASE_DOM"/>
    <property type="match status" value="1"/>
</dbReference>
<feature type="compositionally biased region" description="Basic and acidic residues" evidence="2">
    <location>
        <begin position="328"/>
        <end position="339"/>
    </location>
</feature>
<feature type="region of interest" description="Disordered" evidence="2">
    <location>
        <begin position="417"/>
        <end position="438"/>
    </location>
</feature>
<accession>B0CNE3</accession>
<feature type="region of interest" description="Disordered" evidence="2">
    <location>
        <begin position="241"/>
        <end position="339"/>
    </location>
</feature>
<dbReference type="AlphaFoldDB" id="B0CNE3"/>
<dbReference type="GO" id="GO:0005524">
    <property type="term" value="F:ATP binding"/>
    <property type="evidence" value="ECO:0007669"/>
    <property type="project" value="UniProtKB-UniRule"/>
</dbReference>
<keyword evidence="1" id="KW-0067">ATP-binding</keyword>
<dbReference type="GeneID" id="6069276"/>
<gene>
    <name evidence="4" type="ORF">LACBIDRAFT_301371</name>
</gene>
<dbReference type="OrthoDB" id="2521594at2759"/>
<dbReference type="KEGG" id="lbc:LACBIDRAFT_301371"/>
<dbReference type="InterPro" id="IPR000719">
    <property type="entry name" value="Prot_kinase_dom"/>
</dbReference>
<protein>
    <submittedName>
        <fullName evidence="4">Predicted protein</fullName>
    </submittedName>
</protein>
<reference evidence="4 5" key="1">
    <citation type="journal article" date="2008" name="Nature">
        <title>The genome of Laccaria bicolor provides insights into mycorrhizal symbiosis.</title>
        <authorList>
            <person name="Martin F."/>
            <person name="Aerts A."/>
            <person name="Ahren D."/>
            <person name="Brun A."/>
            <person name="Danchin E.G.J."/>
            <person name="Duchaussoy F."/>
            <person name="Gibon J."/>
            <person name="Kohler A."/>
            <person name="Lindquist E."/>
            <person name="Pereda V."/>
            <person name="Salamov A."/>
            <person name="Shapiro H.J."/>
            <person name="Wuyts J."/>
            <person name="Blaudez D."/>
            <person name="Buee M."/>
            <person name="Brokstein P."/>
            <person name="Canbaeck B."/>
            <person name="Cohen D."/>
            <person name="Courty P.E."/>
            <person name="Coutinho P.M."/>
            <person name="Delaruelle C."/>
            <person name="Detter J.C."/>
            <person name="Deveau A."/>
            <person name="DiFazio S."/>
            <person name="Duplessis S."/>
            <person name="Fraissinet-Tachet L."/>
            <person name="Lucic E."/>
            <person name="Frey-Klett P."/>
            <person name="Fourrey C."/>
            <person name="Feussner I."/>
            <person name="Gay G."/>
            <person name="Grimwood J."/>
            <person name="Hoegger P.J."/>
            <person name="Jain P."/>
            <person name="Kilaru S."/>
            <person name="Labbe J."/>
            <person name="Lin Y.C."/>
            <person name="Legue V."/>
            <person name="Le Tacon F."/>
            <person name="Marmeisse R."/>
            <person name="Melayah D."/>
            <person name="Montanini B."/>
            <person name="Muratet M."/>
            <person name="Nehls U."/>
            <person name="Niculita-Hirzel H."/>
            <person name="Oudot-Le Secq M.P."/>
            <person name="Peter M."/>
            <person name="Quesneville H."/>
            <person name="Rajashekar B."/>
            <person name="Reich M."/>
            <person name="Rouhier N."/>
            <person name="Schmutz J."/>
            <person name="Yin T."/>
            <person name="Chalot M."/>
            <person name="Henrissat B."/>
            <person name="Kuees U."/>
            <person name="Lucas S."/>
            <person name="Van de Peer Y."/>
            <person name="Podila G.K."/>
            <person name="Polle A."/>
            <person name="Pukkila P.J."/>
            <person name="Richardson P.M."/>
            <person name="Rouze P."/>
            <person name="Sanders I.R."/>
            <person name="Stajich J.E."/>
            <person name="Tunlid A."/>
            <person name="Tuskan G."/>
            <person name="Grigoriev I.V."/>
        </authorList>
    </citation>
    <scope>NUCLEOTIDE SEQUENCE [LARGE SCALE GENOMIC DNA]</scope>
    <source>
        <strain evidence="5">S238N-H82 / ATCC MYA-4686</strain>
    </source>
</reference>
<evidence type="ECO:0000313" key="5">
    <source>
        <dbReference type="Proteomes" id="UP000001194"/>
    </source>
</evidence>
<dbReference type="Proteomes" id="UP000001194">
    <property type="component" value="Unassembled WGS sequence"/>
</dbReference>
<dbReference type="GO" id="GO:0004672">
    <property type="term" value="F:protein kinase activity"/>
    <property type="evidence" value="ECO:0007669"/>
    <property type="project" value="InterPro"/>
</dbReference>
<dbReference type="RefSeq" id="XP_001873499.1">
    <property type="nucleotide sequence ID" value="XM_001873464.1"/>
</dbReference>
<dbReference type="InterPro" id="IPR011009">
    <property type="entry name" value="Kinase-like_dom_sf"/>
</dbReference>
<feature type="binding site" evidence="1">
    <location>
        <position position="552"/>
    </location>
    <ligand>
        <name>ATP</name>
        <dbReference type="ChEBI" id="CHEBI:30616"/>
    </ligand>
</feature>
<dbReference type="InterPro" id="IPR052396">
    <property type="entry name" value="Meiotic_Drive_Suppr_Kinase"/>
</dbReference>
<proteinExistence type="predicted"/>
<sequence>MASISAAAASPPIDLKELYDLFSWSPPRLVLYPQMENKGPSTSGSTRQPAFFDRHFSTKLALKRVVHLPSLVEDIAKTVDSALDAAKHTLPKISNGDFYTTNDRRRAVREAERNVRDENEVRAFYSYTTARFCPVVASTLALHPAASSWISLIHWTTSVSSPRHAVTDAELTFYRLDDTDDAVRREEILDTMESRRRDILKGMREKQAPLITFEFESLSAGPVVTAIPELGDFEWTHCGPPEHSCNDPQHGKVKDQVAGIVPGPDALRPPWNIREETVQSPPTTLASPLLSQEQLGTSSAQESVGVKKRKRNHASDTSEKRRRKRRPKADVDNPDHHDVSAHSLVQQAWVQATKLDTSLIVLHSGNHELICVRHRKSQTLFVSNVIEPHNCTNPGYGKLHVGVYVTSIEDMFDRMGQQSAHAGNSGEGKGGGRGAKKWTTDGLGGGDHPIEDKLALETIYVASKCRTMHMYLQYDVYDSPVPASFIRSLSLPMPPNCPSSLSSPRNHTHGLDECITVVLTSEIGRGATGVALRGTLTPENMEGAGALDVVVKLAFDDEERDSLKKEYNLYLHLRSEGVQRGITPIIGFFDDDADGLACALVMLYAGVPISDLGRNLTATECKAALSTLESIHCADVLHDDTRPYNVLIGDLGVTIIDFGNARRCSSKKAKDKEYAYLQSILQGLAGESR</sequence>
<dbReference type="SUPFAM" id="SSF56112">
    <property type="entry name" value="Protein kinase-like (PK-like)"/>
    <property type="match status" value="1"/>
</dbReference>
<dbReference type="STRING" id="486041.B0CNE3"/>
<dbReference type="PANTHER" id="PTHR37171">
    <property type="entry name" value="SERINE/THREONINE-PROTEIN KINASE YRZF-RELATED"/>
    <property type="match status" value="1"/>
</dbReference>